<dbReference type="STRING" id="554055.A0A2P6VJ82"/>
<dbReference type="InterPro" id="IPR025110">
    <property type="entry name" value="AMP-bd_C"/>
</dbReference>
<evidence type="ECO:0000259" key="6">
    <source>
        <dbReference type="Pfam" id="PF13193"/>
    </source>
</evidence>
<dbReference type="PROSITE" id="PS00455">
    <property type="entry name" value="AMP_BINDING"/>
    <property type="match status" value="1"/>
</dbReference>
<reference evidence="7 8" key="1">
    <citation type="journal article" date="2018" name="Plant J.">
        <title>Genome sequences of Chlorella sorokiniana UTEX 1602 and Micractinium conductrix SAG 241.80: implications to maltose excretion by a green alga.</title>
        <authorList>
            <person name="Arriola M.B."/>
            <person name="Velmurugan N."/>
            <person name="Zhang Y."/>
            <person name="Plunkett M.H."/>
            <person name="Hondzo H."/>
            <person name="Barney B.M."/>
        </authorList>
    </citation>
    <scope>NUCLEOTIDE SEQUENCE [LARGE SCALE GENOMIC DNA]</scope>
    <source>
        <strain evidence="7 8">SAG 241.80</strain>
    </source>
</reference>
<keyword evidence="8" id="KW-1185">Reference proteome</keyword>
<organism evidence="7 8">
    <name type="scientific">Micractinium conductrix</name>
    <dbReference type="NCBI Taxonomy" id="554055"/>
    <lineage>
        <taxon>Eukaryota</taxon>
        <taxon>Viridiplantae</taxon>
        <taxon>Chlorophyta</taxon>
        <taxon>core chlorophytes</taxon>
        <taxon>Trebouxiophyceae</taxon>
        <taxon>Chlorellales</taxon>
        <taxon>Chlorellaceae</taxon>
        <taxon>Chlorella clade</taxon>
        <taxon>Micractinium</taxon>
    </lineage>
</organism>
<evidence type="ECO:0000256" key="4">
    <source>
        <dbReference type="ARBA" id="ARBA00023098"/>
    </source>
</evidence>
<evidence type="ECO:0000313" key="7">
    <source>
        <dbReference type="EMBL" id="PSC74120.1"/>
    </source>
</evidence>
<dbReference type="InterPro" id="IPR020845">
    <property type="entry name" value="AMP-binding_CS"/>
</dbReference>
<dbReference type="FunFam" id="3.30.300.30:FF:000008">
    <property type="entry name" value="2,3-dihydroxybenzoate-AMP ligase"/>
    <property type="match status" value="1"/>
</dbReference>
<accession>A0A2P6VJ82</accession>
<evidence type="ECO:0000313" key="8">
    <source>
        <dbReference type="Proteomes" id="UP000239649"/>
    </source>
</evidence>
<dbReference type="InterPro" id="IPR000873">
    <property type="entry name" value="AMP-dep_synth/lig_dom"/>
</dbReference>
<gene>
    <name evidence="7" type="ORF">C2E20_2861</name>
</gene>
<dbReference type="Gene3D" id="3.30.300.30">
    <property type="match status" value="1"/>
</dbReference>
<feature type="domain" description="AMP-binding enzyme C-terminal" evidence="6">
    <location>
        <begin position="368"/>
        <end position="442"/>
    </location>
</feature>
<dbReference type="PANTHER" id="PTHR43859">
    <property type="entry name" value="ACYL-ACTIVATING ENZYME"/>
    <property type="match status" value="1"/>
</dbReference>
<proteinExistence type="inferred from homology"/>
<dbReference type="PANTHER" id="PTHR43859:SF4">
    <property type="entry name" value="BUTANOATE--COA LIGASE AAE1-RELATED"/>
    <property type="match status" value="1"/>
</dbReference>
<dbReference type="InterPro" id="IPR045851">
    <property type="entry name" value="AMP-bd_C_sf"/>
</dbReference>
<feature type="domain" description="AMP-dependent synthetase/ligase" evidence="5">
    <location>
        <begin position="4"/>
        <end position="319"/>
    </location>
</feature>
<comment type="caution">
    <text evidence="7">The sequence shown here is derived from an EMBL/GenBank/DDBJ whole genome shotgun (WGS) entry which is preliminary data.</text>
</comment>
<dbReference type="CDD" id="cd12119">
    <property type="entry name" value="ttLC_FACS_AlkK_like"/>
    <property type="match status" value="1"/>
</dbReference>
<dbReference type="NCBIfam" id="NF004837">
    <property type="entry name" value="PRK06187.1"/>
    <property type="match status" value="1"/>
</dbReference>
<sequence>MGNGAICHTLNPRLFEDDLAYIINHAQDSVILADASFVPVLTSLLPRCPTVKHVVLLTDERHMPKQTKIDVMCYEDLLMEESPNLEGFKWEVQDENQGAGLCYTSGTTGMPKGVMYTHRSNFLHALAVALPDCLDVKSTSTILMVVPMFHANSWGLAFAGPMMGAKLVLPGPYLDGASVYKLLEEHKVTTTAGVPTVWLGLLDHMEKRRLRLSTLRLVVIGGAACPRHIIEYLEVTQGVEVRQLWGMTETSPTATVGAIKGSMVGLDREGLTQMKLKQGRPHIFIDMRIVDESGTELPWDGKAFGNLQVRGPHTLSRYYNSEAAAADAHGWFDTGDVATIDPQGFMQITDRSKDVIKSGGEWISSVVIENVAVGHPQVAEAAVIAIPDPKWTERPLLVVAPQPGQTPTRDDILSYLSGKIARWWMPDDVVFVKEIPHTATGKISKLTLRKQWGNHKPPRARM</sequence>
<keyword evidence="2" id="KW-0436">Ligase</keyword>
<dbReference type="InterPro" id="IPR042099">
    <property type="entry name" value="ANL_N_sf"/>
</dbReference>
<name>A0A2P6VJ82_9CHLO</name>
<dbReference type="OrthoDB" id="10253115at2759"/>
<evidence type="ECO:0000256" key="2">
    <source>
        <dbReference type="ARBA" id="ARBA00022598"/>
    </source>
</evidence>
<evidence type="ECO:0000256" key="3">
    <source>
        <dbReference type="ARBA" id="ARBA00022832"/>
    </source>
</evidence>
<keyword evidence="3" id="KW-0276">Fatty acid metabolism</keyword>
<keyword evidence="4" id="KW-0443">Lipid metabolism</keyword>
<dbReference type="Pfam" id="PF13193">
    <property type="entry name" value="AMP-binding_C"/>
    <property type="match status" value="1"/>
</dbReference>
<evidence type="ECO:0000256" key="1">
    <source>
        <dbReference type="ARBA" id="ARBA00006432"/>
    </source>
</evidence>
<dbReference type="Pfam" id="PF00501">
    <property type="entry name" value="AMP-binding"/>
    <property type="match status" value="1"/>
</dbReference>
<dbReference type="Proteomes" id="UP000239649">
    <property type="component" value="Unassembled WGS sequence"/>
</dbReference>
<dbReference type="GO" id="GO:0006631">
    <property type="term" value="P:fatty acid metabolic process"/>
    <property type="evidence" value="ECO:0007669"/>
    <property type="project" value="UniProtKB-KW"/>
</dbReference>
<comment type="similarity">
    <text evidence="1">Belongs to the ATP-dependent AMP-binding enzyme family.</text>
</comment>
<dbReference type="EMBL" id="LHPF02000005">
    <property type="protein sequence ID" value="PSC74120.1"/>
    <property type="molecule type" value="Genomic_DNA"/>
</dbReference>
<dbReference type="Gene3D" id="3.40.50.12780">
    <property type="entry name" value="N-terminal domain of ligase-like"/>
    <property type="match status" value="1"/>
</dbReference>
<evidence type="ECO:0000259" key="5">
    <source>
        <dbReference type="Pfam" id="PF00501"/>
    </source>
</evidence>
<dbReference type="GO" id="GO:0016874">
    <property type="term" value="F:ligase activity"/>
    <property type="evidence" value="ECO:0007669"/>
    <property type="project" value="UniProtKB-KW"/>
</dbReference>
<dbReference type="AlphaFoldDB" id="A0A2P6VJ82"/>
<dbReference type="SUPFAM" id="SSF56801">
    <property type="entry name" value="Acetyl-CoA synthetase-like"/>
    <property type="match status" value="1"/>
</dbReference>
<protein>
    <submittedName>
        <fullName evidence="7">Long-chain-fatty-acid-ligase</fullName>
    </submittedName>
</protein>